<dbReference type="Pfam" id="PF04749">
    <property type="entry name" value="PLAC8"/>
    <property type="match status" value="1"/>
</dbReference>
<evidence type="ECO:0000313" key="3">
    <source>
        <dbReference type="Proteomes" id="UP001418222"/>
    </source>
</evidence>
<accession>A0AAP0BV61</accession>
<keyword evidence="3" id="KW-1185">Reference proteome</keyword>
<reference evidence="2 3" key="1">
    <citation type="journal article" date="2022" name="Nat. Plants">
        <title>Genomes of leafy and leafless Platanthera orchids illuminate the evolution of mycoheterotrophy.</title>
        <authorList>
            <person name="Li M.H."/>
            <person name="Liu K.W."/>
            <person name="Li Z."/>
            <person name="Lu H.C."/>
            <person name="Ye Q.L."/>
            <person name="Zhang D."/>
            <person name="Wang J.Y."/>
            <person name="Li Y.F."/>
            <person name="Zhong Z.M."/>
            <person name="Liu X."/>
            <person name="Yu X."/>
            <person name="Liu D.K."/>
            <person name="Tu X.D."/>
            <person name="Liu B."/>
            <person name="Hao Y."/>
            <person name="Liao X.Y."/>
            <person name="Jiang Y.T."/>
            <person name="Sun W.H."/>
            <person name="Chen J."/>
            <person name="Chen Y.Q."/>
            <person name="Ai Y."/>
            <person name="Zhai J.W."/>
            <person name="Wu S.S."/>
            <person name="Zhou Z."/>
            <person name="Hsiao Y.Y."/>
            <person name="Wu W.L."/>
            <person name="Chen Y.Y."/>
            <person name="Lin Y.F."/>
            <person name="Hsu J.L."/>
            <person name="Li C.Y."/>
            <person name="Wang Z.W."/>
            <person name="Zhao X."/>
            <person name="Zhong W.Y."/>
            <person name="Ma X.K."/>
            <person name="Ma L."/>
            <person name="Huang J."/>
            <person name="Chen G.Z."/>
            <person name="Huang M.Z."/>
            <person name="Huang L."/>
            <person name="Peng D.H."/>
            <person name="Luo Y.B."/>
            <person name="Zou S.Q."/>
            <person name="Chen S.P."/>
            <person name="Lan S."/>
            <person name="Tsai W.C."/>
            <person name="Van de Peer Y."/>
            <person name="Liu Z.J."/>
        </authorList>
    </citation>
    <scope>NUCLEOTIDE SEQUENCE [LARGE SCALE GENOMIC DNA]</scope>
    <source>
        <strain evidence="2">Lor287</strain>
    </source>
</reference>
<protein>
    <submittedName>
        <fullName evidence="2">Protein PLANT CADMIUM RESISTANCE 2</fullName>
    </submittedName>
</protein>
<keyword evidence="1" id="KW-1133">Transmembrane helix</keyword>
<dbReference type="EMBL" id="JBBWWQ010000004">
    <property type="protein sequence ID" value="KAK8949691.1"/>
    <property type="molecule type" value="Genomic_DNA"/>
</dbReference>
<dbReference type="AlphaFoldDB" id="A0AAP0BV61"/>
<gene>
    <name evidence="2" type="primary">PCR2</name>
    <name evidence="2" type="ORF">KSP39_PZI005220</name>
</gene>
<feature type="transmembrane region" description="Helical" evidence="1">
    <location>
        <begin position="94"/>
        <end position="115"/>
    </location>
</feature>
<organism evidence="2 3">
    <name type="scientific">Platanthera zijinensis</name>
    <dbReference type="NCBI Taxonomy" id="2320716"/>
    <lineage>
        <taxon>Eukaryota</taxon>
        <taxon>Viridiplantae</taxon>
        <taxon>Streptophyta</taxon>
        <taxon>Embryophyta</taxon>
        <taxon>Tracheophyta</taxon>
        <taxon>Spermatophyta</taxon>
        <taxon>Magnoliopsida</taxon>
        <taxon>Liliopsida</taxon>
        <taxon>Asparagales</taxon>
        <taxon>Orchidaceae</taxon>
        <taxon>Orchidoideae</taxon>
        <taxon>Orchideae</taxon>
        <taxon>Orchidinae</taxon>
        <taxon>Platanthera</taxon>
    </lineage>
</organism>
<dbReference type="InterPro" id="IPR006461">
    <property type="entry name" value="PLAC_motif_containing"/>
</dbReference>
<name>A0AAP0BV61_9ASPA</name>
<dbReference type="PANTHER" id="PTHR15907">
    <property type="entry name" value="DUF614 FAMILY PROTEIN-RELATED"/>
    <property type="match status" value="1"/>
</dbReference>
<comment type="caution">
    <text evidence="2">The sequence shown here is derived from an EMBL/GenBank/DDBJ whole genome shotgun (WGS) entry which is preliminary data.</text>
</comment>
<evidence type="ECO:0000313" key="2">
    <source>
        <dbReference type="EMBL" id="KAK8949691.1"/>
    </source>
</evidence>
<sequence length="184" mass="20193">MYPNKEDSHRLVPPPASGIPVRPTNQFYTSGGFAAAGLRLQYPPAPVVTWSAGLCNCCDDKHNCLVTCCCPCITFGQIAEIVDRGSSSCGTSGALYALICFLTGCQSIFSCFYRAKMRGQYSLKEGPCADCIVHCFCEPCALCQEYRELKRRGFNMSIGWHANMERQGGELDIVAPRIHGDMSR</sequence>
<keyword evidence="1" id="KW-0812">Transmembrane</keyword>
<dbReference type="NCBIfam" id="TIGR01571">
    <property type="entry name" value="A_thal_Cys_rich"/>
    <property type="match status" value="1"/>
</dbReference>
<keyword evidence="1" id="KW-0472">Membrane</keyword>
<proteinExistence type="predicted"/>
<evidence type="ECO:0000256" key="1">
    <source>
        <dbReference type="SAM" id="Phobius"/>
    </source>
</evidence>
<dbReference type="Proteomes" id="UP001418222">
    <property type="component" value="Unassembled WGS sequence"/>
</dbReference>